<protein>
    <submittedName>
        <fullName evidence="9">V-type ATP synthase subunit I</fullName>
    </submittedName>
</protein>
<feature type="transmembrane region" description="Helical" evidence="8">
    <location>
        <begin position="465"/>
        <end position="486"/>
    </location>
</feature>
<evidence type="ECO:0000256" key="6">
    <source>
        <dbReference type="ARBA" id="ARBA00023065"/>
    </source>
</evidence>
<dbReference type="GO" id="GO:0033179">
    <property type="term" value="C:proton-transporting V-type ATPase, V0 domain"/>
    <property type="evidence" value="ECO:0007669"/>
    <property type="project" value="InterPro"/>
</dbReference>
<feature type="transmembrane region" description="Helical" evidence="8">
    <location>
        <begin position="498"/>
        <end position="517"/>
    </location>
</feature>
<comment type="caution">
    <text evidence="9">The sequence shown here is derived from an EMBL/GenBank/DDBJ whole genome shotgun (WGS) entry which is preliminary data.</text>
</comment>
<keyword evidence="4 8" id="KW-0812">Transmembrane</keyword>
<keyword evidence="7 8" id="KW-0472">Membrane</keyword>
<dbReference type="Gene3D" id="1.20.1460.20">
    <property type="match status" value="1"/>
</dbReference>
<dbReference type="Gene3D" id="3.30.70.2170">
    <property type="match status" value="1"/>
</dbReference>
<dbReference type="GO" id="GO:0046961">
    <property type="term" value="F:proton-transporting ATPase activity, rotational mechanism"/>
    <property type="evidence" value="ECO:0007669"/>
    <property type="project" value="InterPro"/>
</dbReference>
<name>A0A136WDI5_9FIRM</name>
<dbReference type="GO" id="GO:0007035">
    <property type="term" value="P:vacuolar acidification"/>
    <property type="evidence" value="ECO:0007669"/>
    <property type="project" value="TreeGrafter"/>
</dbReference>
<comment type="subcellular location">
    <subcellularLocation>
        <location evidence="1">Membrane</location>
        <topology evidence="1">Multi-pass membrane protein</topology>
    </subcellularLocation>
</comment>
<evidence type="ECO:0000256" key="3">
    <source>
        <dbReference type="ARBA" id="ARBA00022448"/>
    </source>
</evidence>
<organism evidence="9 10">
    <name type="scientific">Anaerotignum neopropionicum</name>
    <dbReference type="NCBI Taxonomy" id="36847"/>
    <lineage>
        <taxon>Bacteria</taxon>
        <taxon>Bacillati</taxon>
        <taxon>Bacillota</taxon>
        <taxon>Clostridia</taxon>
        <taxon>Lachnospirales</taxon>
        <taxon>Anaerotignaceae</taxon>
        <taxon>Anaerotignum</taxon>
    </lineage>
</organism>
<comment type="similarity">
    <text evidence="2">Belongs to the V-ATPase 116 kDa subunit family.</text>
</comment>
<gene>
    <name evidence="9" type="ORF">CLNEO_23330</name>
</gene>
<dbReference type="Gene3D" id="3.30.70.2750">
    <property type="match status" value="1"/>
</dbReference>
<keyword evidence="5 8" id="KW-1133">Transmembrane helix</keyword>
<feature type="transmembrane region" description="Helical" evidence="8">
    <location>
        <begin position="550"/>
        <end position="568"/>
    </location>
</feature>
<dbReference type="PATRIC" id="fig|36847.3.peg.2718"/>
<evidence type="ECO:0000256" key="7">
    <source>
        <dbReference type="ARBA" id="ARBA00023136"/>
    </source>
</evidence>
<feature type="transmembrane region" description="Helical" evidence="8">
    <location>
        <begin position="411"/>
        <end position="433"/>
    </location>
</feature>
<dbReference type="PANTHER" id="PTHR11629:SF63">
    <property type="entry name" value="V-TYPE PROTON ATPASE SUBUNIT A"/>
    <property type="match status" value="1"/>
</dbReference>
<evidence type="ECO:0000256" key="4">
    <source>
        <dbReference type="ARBA" id="ARBA00022692"/>
    </source>
</evidence>
<evidence type="ECO:0000313" key="10">
    <source>
        <dbReference type="Proteomes" id="UP000070539"/>
    </source>
</evidence>
<evidence type="ECO:0000313" key="9">
    <source>
        <dbReference type="EMBL" id="KXL52399.1"/>
    </source>
</evidence>
<feature type="transmembrane region" description="Helical" evidence="8">
    <location>
        <begin position="373"/>
        <end position="399"/>
    </location>
</feature>
<dbReference type="EMBL" id="LRVM01000008">
    <property type="protein sequence ID" value="KXL52399.1"/>
    <property type="molecule type" value="Genomic_DNA"/>
</dbReference>
<accession>A0A136WDI5</accession>
<evidence type="ECO:0000256" key="8">
    <source>
        <dbReference type="SAM" id="Phobius"/>
    </source>
</evidence>
<keyword evidence="10" id="KW-1185">Reference proteome</keyword>
<dbReference type="Pfam" id="PF01496">
    <property type="entry name" value="V_ATPase_I"/>
    <property type="match status" value="2"/>
</dbReference>
<dbReference type="STRING" id="36847.CLNEO_23330"/>
<proteinExistence type="inferred from homology"/>
<dbReference type="InterPro" id="IPR002490">
    <property type="entry name" value="V-ATPase_116kDa_su"/>
</dbReference>
<evidence type="ECO:0000256" key="5">
    <source>
        <dbReference type="ARBA" id="ARBA00022989"/>
    </source>
</evidence>
<feature type="transmembrane region" description="Helical" evidence="8">
    <location>
        <begin position="574"/>
        <end position="594"/>
    </location>
</feature>
<dbReference type="GO" id="GO:0051117">
    <property type="term" value="F:ATPase binding"/>
    <property type="evidence" value="ECO:0007669"/>
    <property type="project" value="TreeGrafter"/>
</dbReference>
<dbReference type="Proteomes" id="UP000070539">
    <property type="component" value="Unassembled WGS sequence"/>
</dbReference>
<dbReference type="PANTHER" id="PTHR11629">
    <property type="entry name" value="VACUOLAR PROTON ATPASES"/>
    <property type="match status" value="1"/>
</dbReference>
<evidence type="ECO:0000256" key="2">
    <source>
        <dbReference type="ARBA" id="ARBA00009904"/>
    </source>
</evidence>
<keyword evidence="3" id="KW-0813">Transport</keyword>
<reference evidence="9 10" key="1">
    <citation type="submission" date="2016-01" db="EMBL/GenBank/DDBJ databases">
        <title>Genome sequence of Clostridium neopropionicum X4, DSM-3847.</title>
        <authorList>
            <person name="Poehlein A."/>
            <person name="Beck M.H."/>
            <person name="Bengelsdorf F.R."/>
            <person name="Daniel R."/>
            <person name="Duerre P."/>
        </authorList>
    </citation>
    <scope>NUCLEOTIDE SEQUENCE [LARGE SCALE GENOMIC DNA]</scope>
    <source>
        <strain evidence="9 10">DSM-3847</strain>
    </source>
</reference>
<dbReference type="AlphaFoldDB" id="A0A136WDI5"/>
<dbReference type="GO" id="GO:0016471">
    <property type="term" value="C:vacuolar proton-transporting V-type ATPase complex"/>
    <property type="evidence" value="ECO:0007669"/>
    <property type="project" value="TreeGrafter"/>
</dbReference>
<sequence length="671" mass="75096">MEGSWERMAVVEMRKLTVIGLNIGRTPFVHELMHLGVVEINSQEGIVNDEEWMPDIFRTSNSADVSRLEADIARVGTAIEAINRYDTSKKPLFQVREELIRNDFIDHMDRTKTETERNVDTADLSYRQIADGQNEINRLKGIITGLKPWESLDLPLQMKETECSAVILGTVSSKIRFEDLLQKVLEKVPSAVVQQVNADVQQLYISVICLKEEREMVQEALREFAFNPITFGDHKGTAREAIKQFEFEIEENQQVILASEKSLADLATAKKNIEYLYDSLSMRRDRAKIVGDMLSTEMVFYFDGWMPKNAQPEVEELLRKFEFYYEFNEPEAEEEIPVCLNNDGFSTPFEAVTNMYSLPSRQDIDPTKFLAPFYFIFFGMMLSDAAYGIIMAAGCWILLKKYKLEGMTHRMIKMFFYCGISTFFWGVLFGGWFGDFFTVAAKTLFGADFVIKPVWFDPMAEPMKLLIFSLILGGVHLFVGMGIQAYMSIRNGRPLDALFDIGLWYVLLIGLVLFGLGGSVGPAMVSVGKGMSIIGAVGILLTGGRNKKGIFGKITGGLGSLYGITGYLSDVLSYSRLLALGLATGVVAKVINTLGSLAGGGVKGAIVLLIAFVLGTIFNIAINALGAFVHSCRLQYVEFFGKFYTGGGRPFAPFERKTKYIKILKEEKYNG</sequence>
<feature type="transmembrane region" description="Helical" evidence="8">
    <location>
        <begin position="606"/>
        <end position="629"/>
    </location>
</feature>
<evidence type="ECO:0000256" key="1">
    <source>
        <dbReference type="ARBA" id="ARBA00004141"/>
    </source>
</evidence>
<feature type="transmembrane region" description="Helical" evidence="8">
    <location>
        <begin position="523"/>
        <end position="543"/>
    </location>
</feature>
<keyword evidence="6" id="KW-0406">Ion transport</keyword>